<dbReference type="EMBL" id="ML993936">
    <property type="protein sequence ID" value="KAF2202471.1"/>
    <property type="molecule type" value="Genomic_DNA"/>
</dbReference>
<reference evidence="1" key="1">
    <citation type="journal article" date="2020" name="Stud. Mycol.">
        <title>101 Dothideomycetes genomes: a test case for predicting lifestyles and emergence of pathogens.</title>
        <authorList>
            <person name="Haridas S."/>
            <person name="Albert R."/>
            <person name="Binder M."/>
            <person name="Bloem J."/>
            <person name="Labutti K."/>
            <person name="Salamov A."/>
            <person name="Andreopoulos B."/>
            <person name="Baker S."/>
            <person name="Barry K."/>
            <person name="Bills G."/>
            <person name="Bluhm B."/>
            <person name="Cannon C."/>
            <person name="Castanera R."/>
            <person name="Culley D."/>
            <person name="Daum C."/>
            <person name="Ezra D."/>
            <person name="Gonzalez J."/>
            <person name="Henrissat B."/>
            <person name="Kuo A."/>
            <person name="Liang C."/>
            <person name="Lipzen A."/>
            <person name="Lutzoni F."/>
            <person name="Magnuson J."/>
            <person name="Mondo S."/>
            <person name="Nolan M."/>
            <person name="Ohm R."/>
            <person name="Pangilinan J."/>
            <person name="Park H.-J."/>
            <person name="Ramirez L."/>
            <person name="Alfaro M."/>
            <person name="Sun H."/>
            <person name="Tritt A."/>
            <person name="Yoshinaga Y."/>
            <person name="Zwiers L.-H."/>
            <person name="Turgeon B."/>
            <person name="Goodwin S."/>
            <person name="Spatafora J."/>
            <person name="Crous P."/>
            <person name="Grigoriev I."/>
        </authorList>
    </citation>
    <scope>NUCLEOTIDE SEQUENCE</scope>
    <source>
        <strain evidence="1">ATCC 74209</strain>
    </source>
</reference>
<accession>A0A9P4JN38</accession>
<protein>
    <submittedName>
        <fullName evidence="1">Uncharacterized protein</fullName>
    </submittedName>
</protein>
<sequence>MTNPRICFLRIQSPTSCPRGFPTLCLSRLTYPRVVSILCSVLITVRLYHNQVSVFVQPSNTASCILRSSPIRYVCDAFLLFVRRMEKKAPVILFPTVEPPVSSTLKL</sequence>
<organism evidence="1 2">
    <name type="scientific">Delitschia confertaspora ATCC 74209</name>
    <dbReference type="NCBI Taxonomy" id="1513339"/>
    <lineage>
        <taxon>Eukaryota</taxon>
        <taxon>Fungi</taxon>
        <taxon>Dikarya</taxon>
        <taxon>Ascomycota</taxon>
        <taxon>Pezizomycotina</taxon>
        <taxon>Dothideomycetes</taxon>
        <taxon>Pleosporomycetidae</taxon>
        <taxon>Pleosporales</taxon>
        <taxon>Delitschiaceae</taxon>
        <taxon>Delitschia</taxon>
    </lineage>
</organism>
<name>A0A9P4JN38_9PLEO</name>
<gene>
    <name evidence="1" type="ORF">GQ43DRAFT_311680</name>
</gene>
<dbReference type="Proteomes" id="UP000799536">
    <property type="component" value="Unassembled WGS sequence"/>
</dbReference>
<keyword evidence="2" id="KW-1185">Reference proteome</keyword>
<comment type="caution">
    <text evidence="1">The sequence shown here is derived from an EMBL/GenBank/DDBJ whole genome shotgun (WGS) entry which is preliminary data.</text>
</comment>
<evidence type="ECO:0000313" key="1">
    <source>
        <dbReference type="EMBL" id="KAF2202471.1"/>
    </source>
</evidence>
<evidence type="ECO:0000313" key="2">
    <source>
        <dbReference type="Proteomes" id="UP000799536"/>
    </source>
</evidence>
<proteinExistence type="predicted"/>
<dbReference type="AlphaFoldDB" id="A0A9P4JN38"/>